<dbReference type="RefSeq" id="XP_018479051.2">
    <property type="nucleotide sequence ID" value="XM_018623549.2"/>
</dbReference>
<dbReference type="OrthoDB" id="278212at2759"/>
<accession>A0A6J0N4Q4</accession>
<dbReference type="Pfam" id="PF02330">
    <property type="entry name" value="MAM33"/>
    <property type="match status" value="1"/>
</dbReference>
<dbReference type="GeneID" id="108849953"/>
<name>A0A6J0N4Q4_RAPSA</name>
<dbReference type="KEGG" id="rsz:108849953"/>
<dbReference type="Gene3D" id="3.10.280.10">
    <property type="entry name" value="Mitochondrial glycoprotein"/>
    <property type="match status" value="1"/>
</dbReference>
<keyword evidence="1" id="KW-1185">Reference proteome</keyword>
<evidence type="ECO:0000313" key="2">
    <source>
        <dbReference type="RefSeq" id="XP_018479051.2"/>
    </source>
</evidence>
<dbReference type="SUPFAM" id="SSF54529">
    <property type="entry name" value="Mitochondrial glycoprotein MAM33-like"/>
    <property type="match status" value="1"/>
</dbReference>
<feature type="non-terminal residue" evidence="2">
    <location>
        <position position="1"/>
    </location>
</feature>
<dbReference type="AlphaFoldDB" id="A0A6J0N4Q4"/>
<protein>
    <submittedName>
        <fullName evidence="2">Uncharacterized protein At2g39795, mitochondrial</fullName>
    </submittedName>
</protein>
<dbReference type="PANTHER" id="PTHR10826:SF14">
    <property type="entry name" value="MITOCHONDRIAL GLYCOPROTEIN FAMILY PROTEIN"/>
    <property type="match status" value="1"/>
</dbReference>
<sequence length="292" mass="33433">NKNHNRVQLFRFGSIPVKLNRNSNHHLLLLKSENHSNRALKSATAATMKTSMALLLRTLSKARIFHPHSPSLSPARCNSLLPALQSRDIAASRRSYSAMIASANSPFRSNLLRIIRNEIEYQSEYAPPHQPATEFKSFSVEDRPGEQCIVMKGKFGEEESIKMEATMFDGFMTVPRTGLDASGRDVRLHVSLLVDISKADGSEDMEFLCSVWPNRIEIQNLYMLKRDEITGQPYMGPKFGSLKYDFQTAVKEFLRVRGIDSELCFFLHEYMMNKDRIELIQWLRKLNSFIAK</sequence>
<reference evidence="1" key="1">
    <citation type="journal article" date="2019" name="Database">
        <title>The radish genome database (RadishGD): an integrated information resource for radish genomics.</title>
        <authorList>
            <person name="Yu H.J."/>
            <person name="Baek S."/>
            <person name="Lee Y.J."/>
            <person name="Cho A."/>
            <person name="Mun J.H."/>
        </authorList>
    </citation>
    <scope>NUCLEOTIDE SEQUENCE [LARGE SCALE GENOMIC DNA]</scope>
    <source>
        <strain evidence="1">cv. WK10039</strain>
    </source>
</reference>
<dbReference type="PANTHER" id="PTHR10826">
    <property type="entry name" value="COMPLEMENT COMPONENT 1"/>
    <property type="match status" value="1"/>
</dbReference>
<proteinExistence type="predicted"/>
<gene>
    <name evidence="2" type="primary">LOC108849953</name>
</gene>
<dbReference type="Proteomes" id="UP000504610">
    <property type="component" value="Chromosome 4"/>
</dbReference>
<reference evidence="2" key="2">
    <citation type="submission" date="2025-08" db="UniProtKB">
        <authorList>
            <consortium name="RefSeq"/>
        </authorList>
    </citation>
    <scope>IDENTIFICATION</scope>
    <source>
        <tissue evidence="2">Leaf</tissue>
    </source>
</reference>
<evidence type="ECO:0000313" key="1">
    <source>
        <dbReference type="Proteomes" id="UP000504610"/>
    </source>
</evidence>
<dbReference type="InterPro" id="IPR003428">
    <property type="entry name" value="MAM33"/>
</dbReference>
<dbReference type="InterPro" id="IPR036561">
    <property type="entry name" value="MAM33_sf"/>
</dbReference>
<dbReference type="FunFam" id="3.10.280.10:FF:000003">
    <property type="entry name" value="Mitochondrial glycoprotein"/>
    <property type="match status" value="1"/>
</dbReference>
<dbReference type="GO" id="GO:0005759">
    <property type="term" value="C:mitochondrial matrix"/>
    <property type="evidence" value="ECO:0007669"/>
    <property type="project" value="InterPro"/>
</dbReference>
<organism evidence="1 2">
    <name type="scientific">Raphanus sativus</name>
    <name type="common">Radish</name>
    <name type="synonym">Raphanus raphanistrum var. sativus</name>
    <dbReference type="NCBI Taxonomy" id="3726"/>
    <lineage>
        <taxon>Eukaryota</taxon>
        <taxon>Viridiplantae</taxon>
        <taxon>Streptophyta</taxon>
        <taxon>Embryophyta</taxon>
        <taxon>Tracheophyta</taxon>
        <taxon>Spermatophyta</taxon>
        <taxon>Magnoliopsida</taxon>
        <taxon>eudicotyledons</taxon>
        <taxon>Gunneridae</taxon>
        <taxon>Pentapetalae</taxon>
        <taxon>rosids</taxon>
        <taxon>malvids</taxon>
        <taxon>Brassicales</taxon>
        <taxon>Brassicaceae</taxon>
        <taxon>Brassiceae</taxon>
        <taxon>Raphanus</taxon>
    </lineage>
</organism>